<proteinExistence type="inferred from homology"/>
<evidence type="ECO:0000256" key="4">
    <source>
        <dbReference type="ARBA" id="ARBA00023125"/>
    </source>
</evidence>
<evidence type="ECO:0000256" key="7">
    <source>
        <dbReference type="SAM" id="MobiDB-lite"/>
    </source>
</evidence>
<name>A0A0G1YSJ0_9BACT</name>
<dbReference type="InterPro" id="IPR048300">
    <property type="entry name" value="TACO1_YebC-like_2nd/3rd_dom"/>
</dbReference>
<sequence length="244" mass="26469">MSGHSKWHNIQARKGKQDARRSGQFSKVAKAITIAAQKGGDSAMNFSLRLAIEKAKAVSMPKDNIDRAIARGTGEDGAGVQMEEALYEAFGPGGIAVLIKTVTDNKNRTLSDVKHILSEHGGSFGSAGSIQWMFHLWGVIMVEKGNMAKATPDPQEMEMKLIDAGVEDIQDTESGEIEIKTKTENLKKVLYVLQSAGVEEKESGIQWIAKDTVPVSQEVEDKLGELFAALGDNDDVEDYFTNAA</sequence>
<protein>
    <recommendedName>
        <fullName evidence="6">Probable transcriptional regulatory protein UY44_C0003G0022</fullName>
    </recommendedName>
</protein>
<comment type="caution">
    <text evidence="10">The sequence shown here is derived from an EMBL/GenBank/DDBJ whole genome shotgun (WGS) entry which is preliminary data.</text>
</comment>
<dbReference type="PANTHER" id="PTHR12532:SF6">
    <property type="entry name" value="TRANSCRIPTIONAL REGULATORY PROTEIN YEBC-RELATED"/>
    <property type="match status" value="1"/>
</dbReference>
<dbReference type="EMBL" id="LCPZ01000003">
    <property type="protein sequence ID" value="KKW09349.1"/>
    <property type="molecule type" value="Genomic_DNA"/>
</dbReference>
<evidence type="ECO:0000259" key="8">
    <source>
        <dbReference type="Pfam" id="PF01709"/>
    </source>
</evidence>
<evidence type="ECO:0000256" key="2">
    <source>
        <dbReference type="ARBA" id="ARBA00022490"/>
    </source>
</evidence>
<reference evidence="10 11" key="1">
    <citation type="journal article" date="2015" name="Nature">
        <title>rRNA introns, odd ribosomes, and small enigmatic genomes across a large radiation of phyla.</title>
        <authorList>
            <person name="Brown C.T."/>
            <person name="Hug L.A."/>
            <person name="Thomas B.C."/>
            <person name="Sharon I."/>
            <person name="Castelle C.J."/>
            <person name="Singh A."/>
            <person name="Wilkins M.J."/>
            <person name="Williams K.H."/>
            <person name="Banfield J.F."/>
        </authorList>
    </citation>
    <scope>NUCLEOTIDE SEQUENCE [LARGE SCALE GENOMIC DNA]</scope>
</reference>
<dbReference type="InterPro" id="IPR049083">
    <property type="entry name" value="TACO1_YebC_N"/>
</dbReference>
<dbReference type="Gene3D" id="3.30.70.980">
    <property type="match status" value="2"/>
</dbReference>
<accession>A0A0G1YSJ0</accession>
<dbReference type="HAMAP" id="MF_00693">
    <property type="entry name" value="Transcrip_reg_TACO1"/>
    <property type="match status" value="1"/>
</dbReference>
<dbReference type="FunFam" id="1.10.10.200:FF:000002">
    <property type="entry name" value="Probable transcriptional regulatory protein CLM62_37755"/>
    <property type="match status" value="1"/>
</dbReference>
<comment type="subcellular location">
    <subcellularLocation>
        <location evidence="6">Cytoplasm</location>
    </subcellularLocation>
</comment>
<evidence type="ECO:0000256" key="1">
    <source>
        <dbReference type="ARBA" id="ARBA00008724"/>
    </source>
</evidence>
<comment type="similarity">
    <text evidence="1 6">Belongs to the TACO1 family.</text>
</comment>
<keyword evidence="2 6" id="KW-0963">Cytoplasm</keyword>
<feature type="domain" description="TACO1/YebC-like N-terminal" evidence="9">
    <location>
        <begin position="5"/>
        <end position="75"/>
    </location>
</feature>
<feature type="compositionally biased region" description="Basic residues" evidence="7">
    <location>
        <begin position="1"/>
        <end position="14"/>
    </location>
</feature>
<organism evidence="10 11">
    <name type="scientific">Candidatus Kaiserbacteria bacterium GW2011_GWA2_49_19</name>
    <dbReference type="NCBI Taxonomy" id="1618669"/>
    <lineage>
        <taxon>Bacteria</taxon>
        <taxon>Candidatus Kaiseribacteriota</taxon>
    </lineage>
</organism>
<gene>
    <name evidence="10" type="ORF">UY44_C0003G0022</name>
</gene>
<keyword evidence="4 6" id="KW-0238">DNA-binding</keyword>
<evidence type="ECO:0000256" key="5">
    <source>
        <dbReference type="ARBA" id="ARBA00023163"/>
    </source>
</evidence>
<dbReference type="NCBIfam" id="NF009044">
    <property type="entry name" value="PRK12378.1"/>
    <property type="match status" value="1"/>
</dbReference>
<dbReference type="InterPro" id="IPR026564">
    <property type="entry name" value="Transcrip_reg_TACO1-like_dom3"/>
</dbReference>
<dbReference type="InterPro" id="IPR029072">
    <property type="entry name" value="YebC-like"/>
</dbReference>
<dbReference type="NCBIfam" id="TIGR01033">
    <property type="entry name" value="YebC/PmpR family DNA-binding transcriptional regulator"/>
    <property type="match status" value="1"/>
</dbReference>
<dbReference type="Proteomes" id="UP000033965">
    <property type="component" value="Unassembled WGS sequence"/>
</dbReference>
<dbReference type="Gene3D" id="1.10.10.200">
    <property type="match status" value="1"/>
</dbReference>
<evidence type="ECO:0000313" key="10">
    <source>
        <dbReference type="EMBL" id="KKW09349.1"/>
    </source>
</evidence>
<dbReference type="NCBIfam" id="NF001030">
    <property type="entry name" value="PRK00110.1"/>
    <property type="match status" value="1"/>
</dbReference>
<dbReference type="PATRIC" id="fig|1618669.3.peg.164"/>
<dbReference type="GO" id="GO:0005829">
    <property type="term" value="C:cytosol"/>
    <property type="evidence" value="ECO:0007669"/>
    <property type="project" value="TreeGrafter"/>
</dbReference>
<evidence type="ECO:0000256" key="3">
    <source>
        <dbReference type="ARBA" id="ARBA00023015"/>
    </source>
</evidence>
<dbReference type="InterPro" id="IPR002876">
    <property type="entry name" value="Transcrip_reg_TACO1-like"/>
</dbReference>
<keyword evidence="3 6" id="KW-0805">Transcription regulation</keyword>
<dbReference type="Pfam" id="PF20772">
    <property type="entry name" value="TACO1_YebC_N"/>
    <property type="match status" value="1"/>
</dbReference>
<dbReference type="PANTHER" id="PTHR12532">
    <property type="entry name" value="TRANSLATIONAL ACTIVATOR OF CYTOCHROME C OXIDASE 1"/>
    <property type="match status" value="1"/>
</dbReference>
<feature type="domain" description="TACO1/YebC-like second and third" evidence="8">
    <location>
        <begin position="82"/>
        <end position="243"/>
    </location>
</feature>
<dbReference type="InterPro" id="IPR017856">
    <property type="entry name" value="Integrase-like_N"/>
</dbReference>
<dbReference type="GO" id="GO:0003677">
    <property type="term" value="F:DNA binding"/>
    <property type="evidence" value="ECO:0007669"/>
    <property type="project" value="UniProtKB-UniRule"/>
</dbReference>
<evidence type="ECO:0000259" key="9">
    <source>
        <dbReference type="Pfam" id="PF20772"/>
    </source>
</evidence>
<keyword evidence="5 6" id="KW-0804">Transcription</keyword>
<evidence type="ECO:0000313" key="11">
    <source>
        <dbReference type="Proteomes" id="UP000033965"/>
    </source>
</evidence>
<dbReference type="GO" id="GO:0006355">
    <property type="term" value="P:regulation of DNA-templated transcription"/>
    <property type="evidence" value="ECO:0007669"/>
    <property type="project" value="UniProtKB-UniRule"/>
</dbReference>
<dbReference type="Pfam" id="PF01709">
    <property type="entry name" value="Transcrip_reg"/>
    <property type="match status" value="1"/>
</dbReference>
<feature type="region of interest" description="Disordered" evidence="7">
    <location>
        <begin position="1"/>
        <end position="24"/>
    </location>
</feature>
<evidence type="ECO:0000256" key="6">
    <source>
        <dbReference type="HAMAP-Rule" id="MF_00693"/>
    </source>
</evidence>
<dbReference type="SUPFAM" id="SSF75625">
    <property type="entry name" value="YebC-like"/>
    <property type="match status" value="1"/>
</dbReference>
<dbReference type="AlphaFoldDB" id="A0A0G1YSJ0"/>